<dbReference type="GO" id="GO:0035251">
    <property type="term" value="F:UDP-glucosyltransferase activity"/>
    <property type="evidence" value="ECO:0007669"/>
    <property type="project" value="InterPro"/>
</dbReference>
<dbReference type="InterPro" id="IPR050481">
    <property type="entry name" value="UDP-glycosyltransf_plant"/>
</dbReference>
<dbReference type="FunFam" id="3.40.50.2000:FF:000060">
    <property type="entry name" value="Glycosyltransferase"/>
    <property type="match status" value="1"/>
</dbReference>
<reference evidence="4 5" key="1">
    <citation type="submission" date="2023-12" db="EMBL/GenBank/DDBJ databases">
        <title>A high-quality genome assembly for Dillenia turbinata (Dilleniales).</title>
        <authorList>
            <person name="Chanderbali A."/>
        </authorList>
    </citation>
    <scope>NUCLEOTIDE SEQUENCE [LARGE SCALE GENOMIC DNA]</scope>
    <source>
        <strain evidence="4">LSX21</strain>
        <tissue evidence="4">Leaf</tissue>
    </source>
</reference>
<comment type="caution">
    <text evidence="4">The sequence shown here is derived from an EMBL/GenBank/DDBJ whole genome shotgun (WGS) entry which is preliminary data.</text>
</comment>
<dbReference type="PANTHER" id="PTHR48048">
    <property type="entry name" value="GLYCOSYLTRANSFERASE"/>
    <property type="match status" value="1"/>
</dbReference>
<dbReference type="EMBL" id="JBAMMX010000014">
    <property type="protein sequence ID" value="KAK6928138.1"/>
    <property type="molecule type" value="Genomic_DNA"/>
</dbReference>
<evidence type="ECO:0000256" key="2">
    <source>
        <dbReference type="ARBA" id="ARBA00022676"/>
    </source>
</evidence>
<dbReference type="SUPFAM" id="SSF53756">
    <property type="entry name" value="UDP-Glycosyltransferase/glycogen phosphorylase"/>
    <property type="match status" value="2"/>
</dbReference>
<dbReference type="PANTHER" id="PTHR48048:SF76">
    <property type="entry name" value="UDP-GLYCOSYLTRANSFERASE 708D1-LIKE"/>
    <property type="match status" value="1"/>
</dbReference>
<keyword evidence="3" id="KW-0808">Transferase</keyword>
<dbReference type="Gene3D" id="3.40.50.2000">
    <property type="entry name" value="Glycogen Phosphorylase B"/>
    <property type="match status" value="4"/>
</dbReference>
<accession>A0AAN8VIA1</accession>
<keyword evidence="5" id="KW-1185">Reference proteome</keyword>
<dbReference type="CDD" id="cd03784">
    <property type="entry name" value="GT1_Gtf-like"/>
    <property type="match status" value="2"/>
</dbReference>
<dbReference type="FunFam" id="3.40.50.2000:FF:000056">
    <property type="entry name" value="Glycosyltransferase"/>
    <property type="match status" value="1"/>
</dbReference>
<protein>
    <submittedName>
        <fullName evidence="4">UDP-glucuronosyl/UDP-glucosyltransferase</fullName>
    </submittedName>
</protein>
<evidence type="ECO:0000256" key="3">
    <source>
        <dbReference type="ARBA" id="ARBA00022679"/>
    </source>
</evidence>
<organism evidence="4 5">
    <name type="scientific">Dillenia turbinata</name>
    <dbReference type="NCBI Taxonomy" id="194707"/>
    <lineage>
        <taxon>Eukaryota</taxon>
        <taxon>Viridiplantae</taxon>
        <taxon>Streptophyta</taxon>
        <taxon>Embryophyta</taxon>
        <taxon>Tracheophyta</taxon>
        <taxon>Spermatophyta</taxon>
        <taxon>Magnoliopsida</taxon>
        <taxon>eudicotyledons</taxon>
        <taxon>Gunneridae</taxon>
        <taxon>Pentapetalae</taxon>
        <taxon>Dilleniales</taxon>
        <taxon>Dilleniaceae</taxon>
        <taxon>Dillenia</taxon>
    </lineage>
</organism>
<dbReference type="Pfam" id="PF00201">
    <property type="entry name" value="UDPGT"/>
    <property type="match status" value="2"/>
</dbReference>
<proteinExistence type="inferred from homology"/>
<sequence length="560" mass="62254">MAYLPVMLSRLSALGGASDEVEIPGLIPLPKSSIPAPFFNPNHFFTKTTVSHAKSLQNARGVLINTFDRFEPETLAAVNAGQVLTISPVIPIGPLEFYRSEKSQLLLPWLERQQEKSVLYISFGSRTAMSKEQIREIGDGLEQSGCRFSWVLKTTKVDKNDQEELKEVPDDEFLERNKSKGKVVKGWVNREEVLAHPAIGGFVNHCGWNSIVEAAWHGVPILAWPLHGDLRVNAEVLEKAGLGIWGRGWGWIGERLVMAEEIGEKIRDMMSDKSLRERASKVGEEVRKAVDIESTTKFGRDCDSVTVPGLAPIPLSSIPPPFANPNHLFTELIASNSRMVPQAKAVLLNTFDLFEPETLSALNSGSVLSSLPPFIPIGPLVPYESENRQSLTWLDEQPEGSVVYVAFGSRTTMSKDQIRELGEGLEQSGYRFFWVIKGSIVDKDDKEDIGEVLGKSYVERNKNKAMMMKEWVNQEKVLAHPAIGGFVNHCGWNSVTEAALHGIPMLAWPLHGDQRVNAEVVEKAGLGIWERGWEWSGEKLVKAAEIGEKIKQIMSNAKYH</sequence>
<name>A0AAN8VIA1_9MAGN</name>
<evidence type="ECO:0000256" key="1">
    <source>
        <dbReference type="ARBA" id="ARBA00009995"/>
    </source>
</evidence>
<comment type="similarity">
    <text evidence="1">Belongs to the UDP-glycosyltransferase family.</text>
</comment>
<evidence type="ECO:0000313" key="5">
    <source>
        <dbReference type="Proteomes" id="UP001370490"/>
    </source>
</evidence>
<keyword evidence="2" id="KW-0328">Glycosyltransferase</keyword>
<gene>
    <name evidence="4" type="ORF">RJ641_006729</name>
</gene>
<dbReference type="AlphaFoldDB" id="A0AAN8VIA1"/>
<dbReference type="Proteomes" id="UP001370490">
    <property type="component" value="Unassembled WGS sequence"/>
</dbReference>
<evidence type="ECO:0000313" key="4">
    <source>
        <dbReference type="EMBL" id="KAK6928138.1"/>
    </source>
</evidence>
<dbReference type="InterPro" id="IPR002213">
    <property type="entry name" value="UDP_glucos_trans"/>
</dbReference>